<accession>B4D2G7</accession>
<evidence type="ECO:0000256" key="3">
    <source>
        <dbReference type="ARBA" id="ARBA00022691"/>
    </source>
</evidence>
<dbReference type="GO" id="GO:0008168">
    <property type="term" value="F:methyltransferase activity"/>
    <property type="evidence" value="ECO:0007669"/>
    <property type="project" value="UniProtKB-KW"/>
</dbReference>
<keyword evidence="3" id="KW-0949">S-adenosyl-L-methionine</keyword>
<organism evidence="4 5">
    <name type="scientific">Chthoniobacter flavus Ellin428</name>
    <dbReference type="NCBI Taxonomy" id="497964"/>
    <lineage>
        <taxon>Bacteria</taxon>
        <taxon>Pseudomonadati</taxon>
        <taxon>Verrucomicrobiota</taxon>
        <taxon>Spartobacteria</taxon>
        <taxon>Chthoniobacterales</taxon>
        <taxon>Chthoniobacteraceae</taxon>
        <taxon>Chthoniobacter</taxon>
    </lineage>
</organism>
<dbReference type="AlphaFoldDB" id="B4D2G7"/>
<dbReference type="Proteomes" id="UP000005824">
    <property type="component" value="Unassembled WGS sequence"/>
</dbReference>
<dbReference type="PANTHER" id="PTHR43464:SF19">
    <property type="entry name" value="UBIQUINONE BIOSYNTHESIS O-METHYLTRANSFERASE, MITOCHONDRIAL"/>
    <property type="match status" value="1"/>
</dbReference>
<dbReference type="STRING" id="497964.CfE428DRAFT_3092"/>
<dbReference type="RefSeq" id="WP_006980417.1">
    <property type="nucleotide sequence ID" value="NZ_ABVL01000008.1"/>
</dbReference>
<dbReference type="PANTHER" id="PTHR43464">
    <property type="entry name" value="METHYLTRANSFERASE"/>
    <property type="match status" value="1"/>
</dbReference>
<gene>
    <name evidence="4" type="ORF">CfE428DRAFT_3092</name>
</gene>
<dbReference type="EMBL" id="ABVL01000008">
    <property type="protein sequence ID" value="EDY19407.1"/>
    <property type="molecule type" value="Genomic_DNA"/>
</dbReference>
<dbReference type="SUPFAM" id="SSF53335">
    <property type="entry name" value="S-adenosyl-L-methionine-dependent methyltransferases"/>
    <property type="match status" value="1"/>
</dbReference>
<sequence length="258" mass="29103">MAVSTSSVKDYYDAHTIDKLRGFVEGNLRVEIAWETIAAWAPNRPKRILEIGCGVGDICWRMRRRWPESEVVGLDISARSIETARRLFGDEKLSFVEGELKPGTVHGPFDLIVLMDVYEHIAQAERPALHAILRELRSPEGRIVLAFPTPRHLAHLRANEPECIQPIDEDVDVDVLQVLARDTASELLLYREVGVWHEGDYAHAVTGVRTGWKGVRQPRPPGLLARLLQRKPAPLVPDREKRLAYVRARLGEGVYTAS</sequence>
<evidence type="ECO:0000313" key="4">
    <source>
        <dbReference type="EMBL" id="EDY19407.1"/>
    </source>
</evidence>
<dbReference type="GO" id="GO:0032259">
    <property type="term" value="P:methylation"/>
    <property type="evidence" value="ECO:0007669"/>
    <property type="project" value="UniProtKB-KW"/>
</dbReference>
<keyword evidence="2 4" id="KW-0808">Transferase</keyword>
<dbReference type="Gene3D" id="3.40.50.150">
    <property type="entry name" value="Vaccinia Virus protein VP39"/>
    <property type="match status" value="1"/>
</dbReference>
<evidence type="ECO:0000256" key="1">
    <source>
        <dbReference type="ARBA" id="ARBA00022603"/>
    </source>
</evidence>
<evidence type="ECO:0000313" key="5">
    <source>
        <dbReference type="Proteomes" id="UP000005824"/>
    </source>
</evidence>
<dbReference type="InParanoid" id="B4D2G7"/>
<dbReference type="Pfam" id="PF13489">
    <property type="entry name" value="Methyltransf_23"/>
    <property type="match status" value="1"/>
</dbReference>
<keyword evidence="1 4" id="KW-0489">Methyltransferase</keyword>
<dbReference type="InterPro" id="IPR029063">
    <property type="entry name" value="SAM-dependent_MTases_sf"/>
</dbReference>
<evidence type="ECO:0000256" key="2">
    <source>
        <dbReference type="ARBA" id="ARBA00022679"/>
    </source>
</evidence>
<keyword evidence="5" id="KW-1185">Reference proteome</keyword>
<reference evidence="4 5" key="1">
    <citation type="journal article" date="2011" name="J. Bacteriol.">
        <title>Genome sequence of Chthoniobacter flavus Ellin428, an aerobic heterotrophic soil bacterium.</title>
        <authorList>
            <person name="Kant R."/>
            <person name="van Passel M.W."/>
            <person name="Palva A."/>
            <person name="Lucas S."/>
            <person name="Lapidus A."/>
            <person name="Glavina Del Rio T."/>
            <person name="Dalin E."/>
            <person name="Tice H."/>
            <person name="Bruce D."/>
            <person name="Goodwin L."/>
            <person name="Pitluck S."/>
            <person name="Larimer F.W."/>
            <person name="Land M.L."/>
            <person name="Hauser L."/>
            <person name="Sangwan P."/>
            <person name="de Vos W.M."/>
            <person name="Janssen P.H."/>
            <person name="Smidt H."/>
        </authorList>
    </citation>
    <scope>NUCLEOTIDE SEQUENCE [LARGE SCALE GENOMIC DNA]</scope>
    <source>
        <strain evidence="4 5">Ellin428</strain>
    </source>
</reference>
<protein>
    <submittedName>
        <fullName evidence="4">Methyltransferase type 12</fullName>
    </submittedName>
</protein>
<proteinExistence type="predicted"/>
<comment type="caution">
    <text evidence="4">The sequence shown here is derived from an EMBL/GenBank/DDBJ whole genome shotgun (WGS) entry which is preliminary data.</text>
</comment>
<dbReference type="CDD" id="cd02440">
    <property type="entry name" value="AdoMet_MTases"/>
    <property type="match status" value="1"/>
</dbReference>
<dbReference type="eggNOG" id="COG2230">
    <property type="taxonomic scope" value="Bacteria"/>
</dbReference>
<name>B4D2G7_9BACT</name>